<evidence type="ECO:0000313" key="3">
    <source>
        <dbReference type="Proteomes" id="UP000309788"/>
    </source>
</evidence>
<protein>
    <recommendedName>
        <fullName evidence="4">Erythromycin esterase family protein</fullName>
    </recommendedName>
</protein>
<feature type="chain" id="PRO_5024361984" description="Erythromycin esterase family protein" evidence="1">
    <location>
        <begin position="26"/>
        <end position="408"/>
    </location>
</feature>
<organism evidence="2 3">
    <name type="scientific">Dyadobacter sediminis</name>
    <dbReference type="NCBI Taxonomy" id="1493691"/>
    <lineage>
        <taxon>Bacteria</taxon>
        <taxon>Pseudomonadati</taxon>
        <taxon>Bacteroidota</taxon>
        <taxon>Cytophagia</taxon>
        <taxon>Cytophagales</taxon>
        <taxon>Spirosomataceae</taxon>
        <taxon>Dyadobacter</taxon>
    </lineage>
</organism>
<dbReference type="EMBL" id="VCEI01000011">
    <property type="protein sequence ID" value="TLU96394.1"/>
    <property type="molecule type" value="Genomic_DNA"/>
</dbReference>
<evidence type="ECO:0008006" key="4">
    <source>
        <dbReference type="Google" id="ProtNLM"/>
    </source>
</evidence>
<dbReference type="AlphaFoldDB" id="A0A5R9KJN0"/>
<feature type="signal peptide" evidence="1">
    <location>
        <begin position="1"/>
        <end position="25"/>
    </location>
</feature>
<proteinExistence type="predicted"/>
<accession>A0A5R9KJN0</accession>
<dbReference type="RefSeq" id="WP_138280088.1">
    <property type="nucleotide sequence ID" value="NZ_BMGE01000001.1"/>
</dbReference>
<dbReference type="OrthoDB" id="277629at2"/>
<keyword evidence="1" id="KW-0732">Signal</keyword>
<evidence type="ECO:0000256" key="1">
    <source>
        <dbReference type="SAM" id="SignalP"/>
    </source>
</evidence>
<name>A0A5R9KJN0_9BACT</name>
<evidence type="ECO:0000313" key="2">
    <source>
        <dbReference type="EMBL" id="TLU96394.1"/>
    </source>
</evidence>
<reference evidence="2 3" key="1">
    <citation type="submission" date="2019-05" db="EMBL/GenBank/DDBJ databases">
        <authorList>
            <person name="Qu J.-H."/>
        </authorList>
    </citation>
    <scope>NUCLEOTIDE SEQUENCE [LARGE SCALE GENOMIC DNA]</scope>
    <source>
        <strain evidence="2 3">Z12</strain>
    </source>
</reference>
<sequence>MILKSKGYNILIAALYLLCSQAQLVASQPVTDESHPNDYYFSSRIFNSVKKDNYFLTSWQFSFIGDYQKAIQFADSSARMFPELAKKDSDYFRTFRPVAANGYIAERAANEQIVIINEAHHSPLHRVFTMSLLEDLYHCGYRYFGAETISFADSLLNERKYPLQSTGWYSVEPQYGELIRQALKIGFQVFDYEARTMEAFQDGKRREISQARHIQAVLAKDPQAKILIHAGFDHIREDQVGGSWGKAMAGRLKEFTGINPFTINQEMMTERSSAAYENPYYKMVAVDTSSLFVNNKNELFNGPPGAAARFDARLFHPRTKMIHGRPDWLYLNGRRKPFPVRAEEGRAVVPCLVFAYYLEEDHLSAVPADVIEMTDLKADNTLVLFPGKYRIIMRSENGIFQERIETIE</sequence>
<gene>
    <name evidence="2" type="ORF">FEM55_04465</name>
</gene>
<dbReference type="Proteomes" id="UP000309788">
    <property type="component" value="Unassembled WGS sequence"/>
</dbReference>
<comment type="caution">
    <text evidence="2">The sequence shown here is derived from an EMBL/GenBank/DDBJ whole genome shotgun (WGS) entry which is preliminary data.</text>
</comment>
<keyword evidence="3" id="KW-1185">Reference proteome</keyword>